<keyword evidence="3" id="KW-1185">Reference proteome</keyword>
<dbReference type="InterPro" id="IPR041489">
    <property type="entry name" value="PDZ_6"/>
</dbReference>
<dbReference type="Gene3D" id="3.20.20.70">
    <property type="entry name" value="Aldolase class I"/>
    <property type="match status" value="1"/>
</dbReference>
<feature type="domain" description="PDZ" evidence="1">
    <location>
        <begin position="1"/>
        <end position="73"/>
    </location>
</feature>
<dbReference type="PROSITE" id="PS50106">
    <property type="entry name" value="PDZ"/>
    <property type="match status" value="1"/>
</dbReference>
<organism evidence="2 3">
    <name type="scientific">Syntrophaceticus schinkii</name>
    <dbReference type="NCBI Taxonomy" id="499207"/>
    <lineage>
        <taxon>Bacteria</taxon>
        <taxon>Bacillati</taxon>
        <taxon>Bacillota</taxon>
        <taxon>Clostridia</taxon>
        <taxon>Thermoanaerobacterales</taxon>
        <taxon>Thermoanaerobacterales Family III. Incertae Sedis</taxon>
        <taxon>Syntrophaceticus</taxon>
    </lineage>
</organism>
<accession>A0A0B7MMY7</accession>
<name>A0A0B7MMY7_9FIRM</name>
<reference evidence="3" key="1">
    <citation type="submission" date="2015-01" db="EMBL/GenBank/DDBJ databases">
        <authorList>
            <person name="Manzoor Shahid"/>
            <person name="Zubair Saima"/>
        </authorList>
    </citation>
    <scope>NUCLEOTIDE SEQUENCE [LARGE SCALE GENOMIC DNA]</scope>
    <source>
        <strain evidence="3">Sp3</strain>
    </source>
</reference>
<dbReference type="InterPro" id="IPR036034">
    <property type="entry name" value="PDZ_sf"/>
</dbReference>
<evidence type="ECO:0000313" key="3">
    <source>
        <dbReference type="Proteomes" id="UP000046155"/>
    </source>
</evidence>
<dbReference type="InterPro" id="IPR013785">
    <property type="entry name" value="Aldolase_TIM"/>
</dbReference>
<dbReference type="SUPFAM" id="SSF102114">
    <property type="entry name" value="Radical SAM enzymes"/>
    <property type="match status" value="1"/>
</dbReference>
<dbReference type="Pfam" id="PF19238">
    <property type="entry name" value="Radical_SAM_2"/>
    <property type="match status" value="1"/>
</dbReference>
<sequence length="455" mass="51834">MIMVKKDGANNVKICKKSGIIVESIVPGSPAAYCNINRGDQLLAVNGIRPRDLIAYRYLCAEENLNLKIRRQNGQPVTYQINKGYDTDLGMVFSTDCFDGVKHCRNKCIFCFVDQLPGHLRSTLYEKDDDYRQSFLHGNYITLTNLQENEISRILKLKLSPLYISVHTTDPELRGRMLGLKRHAPVLDMISRFAEEGIKMHIQVVLCPDWNDGAILERTISDLAAFWPHVASVGIVPVGLTKFRQHLPYLRSITPTESRKLISRLGNFQQAFCKKYGVSFVYLADEFYLKARYPFPPYEQYDGFPQLENGIGPARLFYEDFQKLRRFLPKKARRQRRLFIATSQDGGRVLLPVIRRLWLIKNLDVNLISIPSTFFGPRITVTGLLTGQDLLWGLRDIKGEDVLLPRILIRKGTSLFLDGLDVREVEHRSGCAVHLLDPTAAALVEHICMLGGVRL</sequence>
<dbReference type="Gene3D" id="2.30.42.10">
    <property type="match status" value="1"/>
</dbReference>
<dbReference type="SMART" id="SM00228">
    <property type="entry name" value="PDZ"/>
    <property type="match status" value="1"/>
</dbReference>
<gene>
    <name evidence="2" type="ORF">SSCH_360015</name>
</gene>
<protein>
    <recommendedName>
        <fullName evidence="1">PDZ domain-containing protein</fullName>
    </recommendedName>
</protein>
<evidence type="ECO:0000259" key="1">
    <source>
        <dbReference type="PROSITE" id="PS50106"/>
    </source>
</evidence>
<dbReference type="InterPro" id="IPR001478">
    <property type="entry name" value="PDZ"/>
</dbReference>
<dbReference type="EMBL" id="CDRZ01000232">
    <property type="protein sequence ID" value="CEO89077.1"/>
    <property type="molecule type" value="Genomic_DNA"/>
</dbReference>
<dbReference type="Pfam" id="PF17820">
    <property type="entry name" value="PDZ_6"/>
    <property type="match status" value="1"/>
</dbReference>
<dbReference type="InterPro" id="IPR007549">
    <property type="entry name" value="DUF512"/>
</dbReference>
<dbReference type="Pfam" id="PF04459">
    <property type="entry name" value="DUF512"/>
    <property type="match status" value="1"/>
</dbReference>
<dbReference type="OrthoDB" id="9774724at2"/>
<dbReference type="InterPro" id="IPR045375">
    <property type="entry name" value="Put_radical_SAM-like_N"/>
</dbReference>
<dbReference type="InterPro" id="IPR058240">
    <property type="entry name" value="rSAM_sf"/>
</dbReference>
<evidence type="ECO:0000313" key="2">
    <source>
        <dbReference type="EMBL" id="CEO89077.1"/>
    </source>
</evidence>
<dbReference type="Proteomes" id="UP000046155">
    <property type="component" value="Unassembled WGS sequence"/>
</dbReference>
<dbReference type="AlphaFoldDB" id="A0A0B7MMY7"/>
<dbReference type="SUPFAM" id="SSF50156">
    <property type="entry name" value="PDZ domain-like"/>
    <property type="match status" value="1"/>
</dbReference>
<proteinExistence type="predicted"/>